<dbReference type="RefSeq" id="XP_025358058.1">
    <property type="nucleotide sequence ID" value="XM_025497577.1"/>
</dbReference>
<reference evidence="3 4" key="1">
    <citation type="journal article" date="2018" name="Mol. Biol. Evol.">
        <title>Broad Genomic Sampling Reveals a Smut Pathogenic Ancestry of the Fungal Clade Ustilaginomycotina.</title>
        <authorList>
            <person name="Kijpornyongpan T."/>
            <person name="Mondo S.J."/>
            <person name="Barry K."/>
            <person name="Sandor L."/>
            <person name="Lee J."/>
            <person name="Lipzen A."/>
            <person name="Pangilinan J."/>
            <person name="LaButti K."/>
            <person name="Hainaut M."/>
            <person name="Henrissat B."/>
            <person name="Grigoriev I.V."/>
            <person name="Spatafora J.W."/>
            <person name="Aime M.C."/>
        </authorList>
    </citation>
    <scope>NUCLEOTIDE SEQUENCE [LARGE SCALE GENOMIC DNA]</scope>
    <source>
        <strain evidence="3 4">MCA 3882</strain>
    </source>
</reference>
<proteinExistence type="predicted"/>
<name>A0A316VJM8_9BASI</name>
<dbReference type="InParanoid" id="A0A316VJM8"/>
<protein>
    <submittedName>
        <fullName evidence="3">Uncharacterized protein</fullName>
    </submittedName>
</protein>
<sequence>MTMILKSQLIFFLCALIISFPTILSAYISDNRMMRGANENEQEAPQSQSAEGPSKKRQKSNTPGERKEGKHNSNARYKSKFSNAAVADAMKHLSGDEIQLKRYGKDEDL</sequence>
<evidence type="ECO:0000256" key="1">
    <source>
        <dbReference type="SAM" id="MobiDB-lite"/>
    </source>
</evidence>
<dbReference type="Proteomes" id="UP000245771">
    <property type="component" value="Unassembled WGS sequence"/>
</dbReference>
<dbReference type="AlphaFoldDB" id="A0A316VJM8"/>
<organism evidence="3 4">
    <name type="scientific">Meira miltonrushii</name>
    <dbReference type="NCBI Taxonomy" id="1280837"/>
    <lineage>
        <taxon>Eukaryota</taxon>
        <taxon>Fungi</taxon>
        <taxon>Dikarya</taxon>
        <taxon>Basidiomycota</taxon>
        <taxon>Ustilaginomycotina</taxon>
        <taxon>Exobasidiomycetes</taxon>
        <taxon>Exobasidiales</taxon>
        <taxon>Brachybasidiaceae</taxon>
        <taxon>Meira</taxon>
    </lineage>
</organism>
<feature type="chain" id="PRO_5016293687" evidence="2">
    <location>
        <begin position="26"/>
        <end position="109"/>
    </location>
</feature>
<evidence type="ECO:0000313" key="4">
    <source>
        <dbReference type="Proteomes" id="UP000245771"/>
    </source>
</evidence>
<evidence type="ECO:0000313" key="3">
    <source>
        <dbReference type="EMBL" id="PWN37756.1"/>
    </source>
</evidence>
<keyword evidence="4" id="KW-1185">Reference proteome</keyword>
<feature type="region of interest" description="Disordered" evidence="1">
    <location>
        <begin position="37"/>
        <end position="78"/>
    </location>
</feature>
<evidence type="ECO:0000256" key="2">
    <source>
        <dbReference type="SAM" id="SignalP"/>
    </source>
</evidence>
<gene>
    <name evidence="3" type="ORF">FA14DRAFT_153114</name>
</gene>
<dbReference type="GeneID" id="37019358"/>
<accession>A0A316VJM8</accession>
<dbReference type="EMBL" id="KZ819602">
    <property type="protein sequence ID" value="PWN37756.1"/>
    <property type="molecule type" value="Genomic_DNA"/>
</dbReference>
<keyword evidence="2" id="KW-0732">Signal</keyword>
<feature type="signal peptide" evidence="2">
    <location>
        <begin position="1"/>
        <end position="25"/>
    </location>
</feature>